<evidence type="ECO:0000313" key="2">
    <source>
        <dbReference type="Proteomes" id="UP001501411"/>
    </source>
</evidence>
<protein>
    <submittedName>
        <fullName evidence="1">Uncharacterized protein</fullName>
    </submittedName>
</protein>
<gene>
    <name evidence="1" type="ORF">GCM10023231_04370</name>
</gene>
<sequence length="59" mass="7025">MIRRLNWYEVLVKRGFKSIKLKAKSVEHKAYCLTLKNDKGAKQIGAFVVFKRYVLDFFE</sequence>
<comment type="caution">
    <text evidence="1">The sequence shown here is derived from an EMBL/GenBank/DDBJ whole genome shotgun (WGS) entry which is preliminary data.</text>
</comment>
<name>A0ABP9AHT6_9SPHI</name>
<accession>A0ABP9AHT6</accession>
<dbReference type="Proteomes" id="UP001501411">
    <property type="component" value="Unassembled WGS sequence"/>
</dbReference>
<reference evidence="2" key="1">
    <citation type="journal article" date="2019" name="Int. J. Syst. Evol. Microbiol.">
        <title>The Global Catalogue of Microorganisms (GCM) 10K type strain sequencing project: providing services to taxonomists for standard genome sequencing and annotation.</title>
        <authorList>
            <consortium name="The Broad Institute Genomics Platform"/>
            <consortium name="The Broad Institute Genome Sequencing Center for Infectious Disease"/>
            <person name="Wu L."/>
            <person name="Ma J."/>
        </authorList>
    </citation>
    <scope>NUCLEOTIDE SEQUENCE [LARGE SCALE GENOMIC DNA]</scope>
    <source>
        <strain evidence="2">JCM 18200</strain>
    </source>
</reference>
<dbReference type="EMBL" id="BAABIQ010000003">
    <property type="protein sequence ID" value="GAA4780452.1"/>
    <property type="molecule type" value="Genomic_DNA"/>
</dbReference>
<organism evidence="1 2">
    <name type="scientific">Olivibacter ginsenosidimutans</name>
    <dbReference type="NCBI Taxonomy" id="1176537"/>
    <lineage>
        <taxon>Bacteria</taxon>
        <taxon>Pseudomonadati</taxon>
        <taxon>Bacteroidota</taxon>
        <taxon>Sphingobacteriia</taxon>
        <taxon>Sphingobacteriales</taxon>
        <taxon>Sphingobacteriaceae</taxon>
        <taxon>Olivibacter</taxon>
    </lineage>
</organism>
<keyword evidence="2" id="KW-1185">Reference proteome</keyword>
<evidence type="ECO:0000313" key="1">
    <source>
        <dbReference type="EMBL" id="GAA4780452.1"/>
    </source>
</evidence>
<proteinExistence type="predicted"/>